<feature type="region of interest" description="Disordered" evidence="1">
    <location>
        <begin position="1"/>
        <end position="33"/>
    </location>
</feature>
<dbReference type="Proteomes" id="UP000010792">
    <property type="component" value="Chromosome"/>
</dbReference>
<sequence length="33" mass="3602">MVGDCDDTIAVSHAAPDEARSNLWPESADFEDH</sequence>
<dbReference type="KEGG" id="rht:NT26_3823"/>
<gene>
    <name evidence="2" type="ORF">NT26_3823</name>
</gene>
<dbReference type="AlphaFoldDB" id="L0NKE6"/>
<keyword evidence="3" id="KW-1185">Reference proteome</keyword>
<dbReference type="EMBL" id="FO082820">
    <property type="protein sequence ID" value="CCF21545.1"/>
    <property type="molecule type" value="Genomic_DNA"/>
</dbReference>
<reference evidence="2 3" key="1">
    <citation type="journal article" date="2013" name="Genome Biol. Evol.">
        <title>Life in an arsenic-containing gold mine: genome and physiology of the autotrophic arsenite-oxidizing bacterium rhizobium sp. NT-26.</title>
        <authorList>
            <person name="Andres J."/>
            <person name="Arsene-Ploetze F."/>
            <person name="Barbe V."/>
            <person name="Brochier-Armanet C."/>
            <person name="Cleiss-Arnold J."/>
            <person name="Coppee J.Y."/>
            <person name="Dillies M.A."/>
            <person name="Geist"/>
            <person name="L"/>
            <person name="Joublin A."/>
            <person name="Koechler S."/>
            <person name="Lassalle F."/>
            <person name="Marchal M."/>
            <person name="Medigue C."/>
            <person name="Muller D."/>
            <person name="Nesme X."/>
            <person name="Plewniak F."/>
            <person name="Proux C."/>
            <person name="Ramirez-Bahena M.H."/>
            <person name="Schenowitz C."/>
            <person name="Sismeiro O."/>
            <person name="Vallenet D."/>
            <person name="Santini J.M."/>
            <person name="Bertin P.N."/>
        </authorList>
    </citation>
    <scope>NUCLEOTIDE SEQUENCE [LARGE SCALE GENOMIC DNA]</scope>
    <source>
        <strain evidence="2 3">NT-26</strain>
    </source>
</reference>
<evidence type="ECO:0000256" key="1">
    <source>
        <dbReference type="SAM" id="MobiDB-lite"/>
    </source>
</evidence>
<organism evidence="2 3">
    <name type="scientific">Pseudorhizobium banfieldiae</name>
    <dbReference type="NCBI Taxonomy" id="1125847"/>
    <lineage>
        <taxon>Bacteria</taxon>
        <taxon>Pseudomonadati</taxon>
        <taxon>Pseudomonadota</taxon>
        <taxon>Alphaproteobacteria</taxon>
        <taxon>Hyphomicrobiales</taxon>
        <taxon>Rhizobiaceae</taxon>
        <taxon>Rhizobium/Agrobacterium group</taxon>
        <taxon>Pseudorhizobium</taxon>
    </lineage>
</organism>
<name>L0NKE6_9HYPH</name>
<accession>L0NKE6</accession>
<protein>
    <submittedName>
        <fullName evidence="2">Uncharacterized protein</fullName>
    </submittedName>
</protein>
<evidence type="ECO:0000313" key="3">
    <source>
        <dbReference type="Proteomes" id="UP000010792"/>
    </source>
</evidence>
<evidence type="ECO:0000313" key="2">
    <source>
        <dbReference type="EMBL" id="CCF21545.1"/>
    </source>
</evidence>
<proteinExistence type="predicted"/>